<reference evidence="5" key="1">
    <citation type="submission" date="2010-08" db="EMBL/GenBank/DDBJ databases">
        <title>Genome sequence of Parvularcula bermudensis HTCC2503.</title>
        <authorList>
            <person name="Kang D.-M."/>
            <person name="Oh H.-M."/>
            <person name="Cho J.-C."/>
        </authorList>
    </citation>
    <scope>NUCLEOTIDE SEQUENCE [LARGE SCALE GENOMIC DNA]</scope>
    <source>
        <strain evidence="5">ATCC BAA-594 / HTCC2503 / KCTC 12087</strain>
    </source>
</reference>
<keyword evidence="1 2" id="KW-0732">Signal</keyword>
<evidence type="ECO:0000313" key="4">
    <source>
        <dbReference type="EMBL" id="ADM08422.1"/>
    </source>
</evidence>
<dbReference type="Pfam" id="PF13505">
    <property type="entry name" value="OMP_b-brl"/>
    <property type="match status" value="1"/>
</dbReference>
<feature type="signal peptide" evidence="2">
    <location>
        <begin position="1"/>
        <end position="22"/>
    </location>
</feature>
<evidence type="ECO:0000256" key="1">
    <source>
        <dbReference type="ARBA" id="ARBA00022729"/>
    </source>
</evidence>
<dbReference type="OrthoDB" id="7173051at2"/>
<dbReference type="InterPro" id="IPR027385">
    <property type="entry name" value="Beta-barrel_OMP"/>
</dbReference>
<dbReference type="InterPro" id="IPR011250">
    <property type="entry name" value="OMP/PagP_B-barrel"/>
</dbReference>
<dbReference type="EMBL" id="CP002156">
    <property type="protein sequence ID" value="ADM08422.1"/>
    <property type="molecule type" value="Genomic_DNA"/>
</dbReference>
<accession>E0TBS9</accession>
<dbReference type="SUPFAM" id="SSF56925">
    <property type="entry name" value="OMPA-like"/>
    <property type="match status" value="1"/>
</dbReference>
<protein>
    <submittedName>
        <fullName evidence="4">Putative TonB-dependent receptor protein with OmpA-liketransmembrane domain</fullName>
    </submittedName>
</protein>
<reference evidence="4 5" key="2">
    <citation type="journal article" date="2011" name="J. Bacteriol.">
        <title>Complete genome sequence of strain HTCC2503T of Parvularcula bermudensis, the type species of the order "Parvularculales" in the class Alphaproteobacteria.</title>
        <authorList>
            <person name="Oh H.M."/>
            <person name="Kang I."/>
            <person name="Vergin K.L."/>
            <person name="Kang D."/>
            <person name="Rhee K.H."/>
            <person name="Giovannoni S.J."/>
            <person name="Cho J.C."/>
        </authorList>
    </citation>
    <scope>NUCLEOTIDE SEQUENCE [LARGE SCALE GENOMIC DNA]</scope>
    <source>
        <strain evidence="5">ATCC BAA-594 / HTCC2503 / KCTC 12087</strain>
    </source>
</reference>
<dbReference type="Proteomes" id="UP000001302">
    <property type="component" value="Chromosome"/>
</dbReference>
<dbReference type="eggNOG" id="COG3637">
    <property type="taxonomic scope" value="Bacteria"/>
</dbReference>
<evidence type="ECO:0000259" key="3">
    <source>
        <dbReference type="Pfam" id="PF13505"/>
    </source>
</evidence>
<evidence type="ECO:0000313" key="5">
    <source>
        <dbReference type="Proteomes" id="UP000001302"/>
    </source>
</evidence>
<proteinExistence type="predicted"/>
<sequence length="184" mass="19616">MKSFVLSALACGVAALPMVASAQYAGSTQLTRYGELGLNFLSIDIEDDLPFISEDSIDLEVLTGRLGAAISPYLSVEGELSFGLGDDEVAGVDVNLNYAFAGYLRGEYPLSPEFTVFGRFGLIQAEVGFEAGSIDDTESGGGVALGFGGEYRLQSNFYLRADYTKYDIDDLDGDSLTVAVGYDF</sequence>
<name>E0TBS9_PARBH</name>
<feature type="chain" id="PRO_5003140535" evidence="2">
    <location>
        <begin position="23"/>
        <end position="184"/>
    </location>
</feature>
<keyword evidence="4" id="KW-0675">Receptor</keyword>
<keyword evidence="5" id="KW-1185">Reference proteome</keyword>
<dbReference type="HOGENOM" id="CLU_117501_1_0_5"/>
<evidence type="ECO:0000256" key="2">
    <source>
        <dbReference type="SAM" id="SignalP"/>
    </source>
</evidence>
<dbReference type="RefSeq" id="WP_013299396.1">
    <property type="nucleotide sequence ID" value="NC_014414.1"/>
</dbReference>
<feature type="domain" description="Outer membrane protein beta-barrel" evidence="3">
    <location>
        <begin position="12"/>
        <end position="184"/>
    </location>
</feature>
<organism evidence="4 5">
    <name type="scientific">Parvularcula bermudensis (strain ATCC BAA-594 / HTCC2503 / KCTC 12087)</name>
    <dbReference type="NCBI Taxonomy" id="314260"/>
    <lineage>
        <taxon>Bacteria</taxon>
        <taxon>Pseudomonadati</taxon>
        <taxon>Pseudomonadota</taxon>
        <taxon>Alphaproteobacteria</taxon>
        <taxon>Parvularculales</taxon>
        <taxon>Parvularculaceae</taxon>
        <taxon>Parvularcula</taxon>
    </lineage>
</organism>
<dbReference type="KEGG" id="pbr:PB2503_01717"/>
<dbReference type="Gene3D" id="2.40.160.20">
    <property type="match status" value="1"/>
</dbReference>
<gene>
    <name evidence="4" type="ordered locus">PB2503_01717</name>
</gene>
<dbReference type="AlphaFoldDB" id="E0TBS9"/>